<keyword evidence="1" id="KW-0472">Membrane</keyword>
<keyword evidence="2" id="KW-0496">Mitochondrion</keyword>
<sequence>MPHLSPMSWLLAILAFWTIIMLFISNIWWISTHTFETGTMQTSSNKHSIWHWS</sequence>
<evidence type="ECO:0000313" key="2">
    <source>
        <dbReference type="EMBL" id="BDQ43982.1"/>
    </source>
</evidence>
<accession>A0AA48GH69</accession>
<gene>
    <name evidence="2" type="primary">atp8</name>
</gene>
<geneLocation type="mitochondrion" evidence="2"/>
<feature type="transmembrane region" description="Helical" evidence="1">
    <location>
        <begin position="6"/>
        <end position="30"/>
    </location>
</feature>
<name>A0AA48GH69_9ANNE</name>
<organism evidence="2">
    <name type="scientific">Pheretima okutamaensis</name>
    <dbReference type="NCBI Taxonomy" id="2973154"/>
    <lineage>
        <taxon>Eukaryota</taxon>
        <taxon>Metazoa</taxon>
        <taxon>Spiralia</taxon>
        <taxon>Lophotrochozoa</taxon>
        <taxon>Annelida</taxon>
        <taxon>Clitellata</taxon>
        <taxon>Oligochaeta</taxon>
        <taxon>Crassiclitellata</taxon>
        <taxon>Megascolecida</taxon>
        <taxon>Megascolecidae</taxon>
        <taxon>Pheretima</taxon>
    </lineage>
</organism>
<keyword evidence="1" id="KW-0812">Transmembrane</keyword>
<evidence type="ECO:0000256" key="1">
    <source>
        <dbReference type="SAM" id="Phobius"/>
    </source>
</evidence>
<keyword evidence="1" id="KW-1133">Transmembrane helix</keyword>
<dbReference type="EMBL" id="LC726533">
    <property type="protein sequence ID" value="BDQ43982.1"/>
    <property type="molecule type" value="Genomic_DNA"/>
</dbReference>
<protein>
    <submittedName>
        <fullName evidence="2">ATP synthase F0 subunit 8</fullName>
    </submittedName>
</protein>
<reference evidence="2" key="1">
    <citation type="submission" date="2022-08" db="EMBL/GenBank/DDBJ databases">
        <title>The origin and diversification of pheretimoid megascolecid earthworms in the Japanese Archipelago revealed by mitogenomic phylogenetics.</title>
        <authorList>
            <person name="Sato C."/>
            <person name="Nendai N."/>
            <person name="Nagata N."/>
            <person name="Okuzaki Y."/>
            <person name="Ikeda H."/>
            <person name="Minamiya Y."/>
            <person name="Sota T."/>
        </authorList>
    </citation>
    <scope>NUCLEOTIDE SEQUENCE</scope>
    <source>
        <strain evidence="2">CS142</strain>
    </source>
</reference>
<proteinExistence type="predicted"/>
<dbReference type="AlphaFoldDB" id="A0AA48GH69"/>